<dbReference type="InParanoid" id="A0A1X7VRC3"/>
<dbReference type="EnsemblMetazoa" id="Aqu2.1.42380_001">
    <property type="protein sequence ID" value="Aqu2.1.42380_001"/>
    <property type="gene ID" value="Aqu2.1.42380"/>
</dbReference>
<name>A0A1X7VRC3_AMPQE</name>
<proteinExistence type="predicted"/>
<evidence type="ECO:0000313" key="1">
    <source>
        <dbReference type="EnsemblMetazoa" id="Aqu2.1.42380_001"/>
    </source>
</evidence>
<sequence length="88" mass="10004">MNLMEHLSFLSLMDHSKDYPTSMNLLFKVNSSEVRTLTFPLIARVTLPIQPILAVLQLQVSLHFVLSFLPEAIARAIQKQLLSHTESE</sequence>
<reference evidence="1" key="1">
    <citation type="submission" date="2017-05" db="UniProtKB">
        <authorList>
            <consortium name="EnsemblMetazoa"/>
        </authorList>
    </citation>
    <scope>IDENTIFICATION</scope>
</reference>
<dbReference type="AlphaFoldDB" id="A0A1X7VRC3"/>
<organism evidence="1">
    <name type="scientific">Amphimedon queenslandica</name>
    <name type="common">Sponge</name>
    <dbReference type="NCBI Taxonomy" id="400682"/>
    <lineage>
        <taxon>Eukaryota</taxon>
        <taxon>Metazoa</taxon>
        <taxon>Porifera</taxon>
        <taxon>Demospongiae</taxon>
        <taxon>Heteroscleromorpha</taxon>
        <taxon>Haplosclerida</taxon>
        <taxon>Niphatidae</taxon>
        <taxon>Amphimedon</taxon>
    </lineage>
</organism>
<accession>A0A1X7VRC3</accession>
<protein>
    <submittedName>
        <fullName evidence="1">Uncharacterized protein</fullName>
    </submittedName>
</protein>